<feature type="transmembrane region" description="Helical" evidence="1">
    <location>
        <begin position="43"/>
        <end position="61"/>
    </location>
</feature>
<keyword evidence="1" id="KW-0472">Membrane</keyword>
<reference evidence="3 4" key="1">
    <citation type="submission" date="2021-08" db="EMBL/GenBank/DDBJ databases">
        <title>Draft Genome Sequence of Phanerochaete sordida strain YK-624.</title>
        <authorList>
            <person name="Mori T."/>
            <person name="Dohra H."/>
            <person name="Suzuki T."/>
            <person name="Kawagishi H."/>
            <person name="Hirai H."/>
        </authorList>
    </citation>
    <scope>NUCLEOTIDE SEQUENCE [LARGE SCALE GENOMIC DNA]</scope>
    <source>
        <strain evidence="3 4">YK-624</strain>
    </source>
</reference>
<evidence type="ECO:0000259" key="2">
    <source>
        <dbReference type="Pfam" id="PF20151"/>
    </source>
</evidence>
<sequence length="67" mass="7595">MAFTLALGNVYAAVLTIAVYEWVMNIDKEISLGWRKDRKLSTAMLFAIRLATIIFLGFAWINGSWLV</sequence>
<dbReference type="InterPro" id="IPR045340">
    <property type="entry name" value="DUF6533"/>
</dbReference>
<dbReference type="AlphaFoldDB" id="A0A9P3FWD4"/>
<dbReference type="EMBL" id="BPQB01000001">
    <property type="protein sequence ID" value="GJE84303.1"/>
    <property type="molecule type" value="Genomic_DNA"/>
</dbReference>
<keyword evidence="1" id="KW-0812">Transmembrane</keyword>
<feature type="transmembrane region" description="Helical" evidence="1">
    <location>
        <begin position="6"/>
        <end position="23"/>
    </location>
</feature>
<dbReference type="Proteomes" id="UP000703269">
    <property type="component" value="Unassembled WGS sequence"/>
</dbReference>
<gene>
    <name evidence="3" type="ORF">PsYK624_003790</name>
</gene>
<evidence type="ECO:0000313" key="4">
    <source>
        <dbReference type="Proteomes" id="UP000703269"/>
    </source>
</evidence>
<dbReference type="OrthoDB" id="3242409at2759"/>
<feature type="domain" description="DUF6533" evidence="2">
    <location>
        <begin position="10"/>
        <end position="54"/>
    </location>
</feature>
<organism evidence="3 4">
    <name type="scientific">Phanerochaete sordida</name>
    <dbReference type="NCBI Taxonomy" id="48140"/>
    <lineage>
        <taxon>Eukaryota</taxon>
        <taxon>Fungi</taxon>
        <taxon>Dikarya</taxon>
        <taxon>Basidiomycota</taxon>
        <taxon>Agaricomycotina</taxon>
        <taxon>Agaricomycetes</taxon>
        <taxon>Polyporales</taxon>
        <taxon>Phanerochaetaceae</taxon>
        <taxon>Phanerochaete</taxon>
    </lineage>
</organism>
<dbReference type="Pfam" id="PF20151">
    <property type="entry name" value="DUF6533"/>
    <property type="match status" value="1"/>
</dbReference>
<keyword evidence="4" id="KW-1185">Reference proteome</keyword>
<name>A0A9P3FWD4_9APHY</name>
<keyword evidence="1" id="KW-1133">Transmembrane helix</keyword>
<evidence type="ECO:0000313" key="3">
    <source>
        <dbReference type="EMBL" id="GJE84303.1"/>
    </source>
</evidence>
<protein>
    <recommendedName>
        <fullName evidence="2">DUF6533 domain-containing protein</fullName>
    </recommendedName>
</protein>
<proteinExistence type="predicted"/>
<comment type="caution">
    <text evidence="3">The sequence shown here is derived from an EMBL/GenBank/DDBJ whole genome shotgun (WGS) entry which is preliminary data.</text>
</comment>
<accession>A0A9P3FWD4</accession>
<evidence type="ECO:0000256" key="1">
    <source>
        <dbReference type="SAM" id="Phobius"/>
    </source>
</evidence>